<accession>A0ABN8ZZM2</accession>
<organism evidence="2 3">
    <name type="scientific">Rangifer tarandus platyrhynchus</name>
    <name type="common">Svalbard reindeer</name>
    <dbReference type="NCBI Taxonomy" id="3082113"/>
    <lineage>
        <taxon>Eukaryota</taxon>
        <taxon>Metazoa</taxon>
        <taxon>Chordata</taxon>
        <taxon>Craniata</taxon>
        <taxon>Vertebrata</taxon>
        <taxon>Euteleostomi</taxon>
        <taxon>Mammalia</taxon>
        <taxon>Eutheria</taxon>
        <taxon>Laurasiatheria</taxon>
        <taxon>Artiodactyla</taxon>
        <taxon>Ruminantia</taxon>
        <taxon>Pecora</taxon>
        <taxon>Cervidae</taxon>
        <taxon>Odocoileinae</taxon>
        <taxon>Rangifer</taxon>
    </lineage>
</organism>
<proteinExistence type="predicted"/>
<dbReference type="Proteomes" id="UP001176941">
    <property type="component" value="Chromosome 8"/>
</dbReference>
<name>A0ABN8ZZM2_RANTA</name>
<feature type="region of interest" description="Disordered" evidence="1">
    <location>
        <begin position="1"/>
        <end position="98"/>
    </location>
</feature>
<reference evidence="2" key="1">
    <citation type="submission" date="2023-04" db="EMBL/GenBank/DDBJ databases">
        <authorList>
            <consortium name="ELIXIR-Norway"/>
        </authorList>
    </citation>
    <scope>NUCLEOTIDE SEQUENCE [LARGE SCALE GENOMIC DNA]</scope>
</reference>
<keyword evidence="3" id="KW-1185">Reference proteome</keyword>
<gene>
    <name evidence="2" type="ORF">MRATA1EN1_LOCUS27423</name>
</gene>
<feature type="region of interest" description="Disordered" evidence="1">
    <location>
        <begin position="194"/>
        <end position="214"/>
    </location>
</feature>
<sequence>MVVGMERFQSWPHLGRKAHAATKANKAQISKEIKSHLKNEEGRVSGEQERAVQCSRGQQHQKHHRPQSPRSSGGSRSQRQRELYAESPSTEGVVSPGDRHRRVEAMRAHPHSLLSCCGFPRTDSSWSPEGKGSRRCRLHGKGLSMAETAEEGTVDPEERAEDVQYRHGGLEGTGASASVERSRRAHGLLAEARWPGQKPGCRGAPAAALGGPPAASGQLPCDGVMLGCAAGCPASRS</sequence>
<feature type="compositionally biased region" description="Low complexity" evidence="1">
    <location>
        <begin position="68"/>
        <end position="77"/>
    </location>
</feature>
<protein>
    <submittedName>
        <fullName evidence="2">Uncharacterized protein</fullName>
    </submittedName>
</protein>
<feature type="compositionally biased region" description="Basic and acidic residues" evidence="1">
    <location>
        <begin position="29"/>
        <end position="50"/>
    </location>
</feature>
<evidence type="ECO:0000313" key="2">
    <source>
        <dbReference type="EMBL" id="CAI9178461.1"/>
    </source>
</evidence>
<evidence type="ECO:0000256" key="1">
    <source>
        <dbReference type="SAM" id="MobiDB-lite"/>
    </source>
</evidence>
<evidence type="ECO:0000313" key="3">
    <source>
        <dbReference type="Proteomes" id="UP001176941"/>
    </source>
</evidence>
<feature type="compositionally biased region" description="Low complexity" evidence="1">
    <location>
        <begin position="199"/>
        <end position="214"/>
    </location>
</feature>
<dbReference type="EMBL" id="OX459944">
    <property type="protein sequence ID" value="CAI9178461.1"/>
    <property type="molecule type" value="Genomic_DNA"/>
</dbReference>